<dbReference type="GO" id="GO:0016787">
    <property type="term" value="F:hydrolase activity"/>
    <property type="evidence" value="ECO:0007669"/>
    <property type="project" value="UniProtKB-KW"/>
</dbReference>
<dbReference type="Proteomes" id="UP001595629">
    <property type="component" value="Unassembled WGS sequence"/>
</dbReference>
<dbReference type="InterPro" id="IPR012338">
    <property type="entry name" value="Beta-lactam/transpept-like"/>
</dbReference>
<dbReference type="SUPFAM" id="SSF56601">
    <property type="entry name" value="beta-lactamase/transpeptidase-like"/>
    <property type="match status" value="1"/>
</dbReference>
<evidence type="ECO:0000313" key="2">
    <source>
        <dbReference type="EMBL" id="MFC3613732.1"/>
    </source>
</evidence>
<protein>
    <submittedName>
        <fullName evidence="2">Serine hydrolase domain-containing protein</fullName>
        <ecNumber evidence="2">3.-.-.-</ecNumber>
    </submittedName>
</protein>
<evidence type="ECO:0000259" key="1">
    <source>
        <dbReference type="Pfam" id="PF00144"/>
    </source>
</evidence>
<sequence>MTIQSVLDEAVTSGAMPFAVAMAGNSGGITFEGAAGEAAPGCAAGPDTVFRIFSMTKAIGALAAMMLIDRGQLRMDTRVAEILPDWDRVQVLDRFDGDTPVMRPPKETATIRHLATHTAGMDYEFWDGDVRRYMQAVGLRTIMSGRKASLLYPLMADPGTRWSYGPGSDWLGQVVEAVDGRRIDTFCREEIFAPLGMDTTRFEPDGLEDRLAAVWQRQDDGGFARRKLSPPAQPEFYGMGHALYSTAGDYMRFLRMVLNRGALDGERLLSEQAVGALLADQMRGLTVLPMRSATPATSADFVLPADTTHSFAFARFESDQPGKRRAGSQGWAGIANTHFWLDPAADVAAVLMTQSLPFAEPRFMSAYDAYERAVYDQ</sequence>
<dbReference type="EMBL" id="JBHRXI010000006">
    <property type="protein sequence ID" value="MFC3613732.1"/>
    <property type="molecule type" value="Genomic_DNA"/>
</dbReference>
<dbReference type="PANTHER" id="PTHR43283:SF3">
    <property type="entry name" value="BETA-LACTAMASE FAMILY PROTEIN (AFU_ORTHOLOGUE AFUA_5G07500)"/>
    <property type="match status" value="1"/>
</dbReference>
<dbReference type="RefSeq" id="WP_386734921.1">
    <property type="nucleotide sequence ID" value="NZ_JBHRXI010000006.1"/>
</dbReference>
<gene>
    <name evidence="2" type="ORF">ACFORG_08155</name>
</gene>
<evidence type="ECO:0000313" key="3">
    <source>
        <dbReference type="Proteomes" id="UP001595629"/>
    </source>
</evidence>
<keyword evidence="3" id="KW-1185">Reference proteome</keyword>
<dbReference type="EC" id="3.-.-.-" evidence="2"/>
<dbReference type="PANTHER" id="PTHR43283">
    <property type="entry name" value="BETA-LACTAMASE-RELATED"/>
    <property type="match status" value="1"/>
</dbReference>
<dbReference type="InterPro" id="IPR001466">
    <property type="entry name" value="Beta-lactam-related"/>
</dbReference>
<comment type="caution">
    <text evidence="2">The sequence shown here is derived from an EMBL/GenBank/DDBJ whole genome shotgun (WGS) entry which is preliminary data.</text>
</comment>
<organism evidence="2 3">
    <name type="scientific">Lutimaribacter marinistellae</name>
    <dbReference type="NCBI Taxonomy" id="1820329"/>
    <lineage>
        <taxon>Bacteria</taxon>
        <taxon>Pseudomonadati</taxon>
        <taxon>Pseudomonadota</taxon>
        <taxon>Alphaproteobacteria</taxon>
        <taxon>Rhodobacterales</taxon>
        <taxon>Roseobacteraceae</taxon>
        <taxon>Lutimaribacter</taxon>
    </lineage>
</organism>
<accession>A0ABV7TDU6</accession>
<keyword evidence="2" id="KW-0378">Hydrolase</keyword>
<feature type="domain" description="Beta-lactamase-related" evidence="1">
    <location>
        <begin position="4"/>
        <end position="363"/>
    </location>
</feature>
<proteinExistence type="predicted"/>
<name>A0ABV7TDU6_9RHOB</name>
<dbReference type="Pfam" id="PF00144">
    <property type="entry name" value="Beta-lactamase"/>
    <property type="match status" value="1"/>
</dbReference>
<reference evidence="3" key="1">
    <citation type="journal article" date="2019" name="Int. J. Syst. Evol. Microbiol.">
        <title>The Global Catalogue of Microorganisms (GCM) 10K type strain sequencing project: providing services to taxonomists for standard genome sequencing and annotation.</title>
        <authorList>
            <consortium name="The Broad Institute Genomics Platform"/>
            <consortium name="The Broad Institute Genome Sequencing Center for Infectious Disease"/>
            <person name="Wu L."/>
            <person name="Ma J."/>
        </authorList>
    </citation>
    <scope>NUCLEOTIDE SEQUENCE [LARGE SCALE GENOMIC DNA]</scope>
    <source>
        <strain evidence="3">KCTC 42911</strain>
    </source>
</reference>
<dbReference type="Gene3D" id="3.40.710.10">
    <property type="entry name" value="DD-peptidase/beta-lactamase superfamily"/>
    <property type="match status" value="1"/>
</dbReference>
<dbReference type="InterPro" id="IPR050789">
    <property type="entry name" value="Diverse_Enzym_Activities"/>
</dbReference>